<accession>A0A087CPY1</accession>
<organism evidence="1 2">
    <name type="scientific">Bifidobacterium pullorum subsp. saeculare DSM 6531 = LMG 14934</name>
    <dbReference type="NCBI Taxonomy" id="1437611"/>
    <lineage>
        <taxon>Bacteria</taxon>
        <taxon>Bacillati</taxon>
        <taxon>Actinomycetota</taxon>
        <taxon>Actinomycetes</taxon>
        <taxon>Bifidobacteriales</taxon>
        <taxon>Bifidobacteriaceae</taxon>
        <taxon>Bifidobacterium</taxon>
    </lineage>
</organism>
<comment type="caution">
    <text evidence="1">The sequence shown here is derived from an EMBL/GenBank/DDBJ whole genome shotgun (WGS) entry which is preliminary data.</text>
</comment>
<gene>
    <name evidence="1" type="ORF">BSAE_1909</name>
</gene>
<dbReference type="AlphaFoldDB" id="A0A087CPY1"/>
<dbReference type="EMBL" id="JGZM01000009">
    <property type="protein sequence ID" value="KFI85331.1"/>
    <property type="molecule type" value="Genomic_DNA"/>
</dbReference>
<sequence>MVILGQPLGNCLPGTFHAEFRHNMLQMFTHGALRNMELIGYFAIE</sequence>
<proteinExistence type="predicted"/>
<evidence type="ECO:0000313" key="1">
    <source>
        <dbReference type="EMBL" id="KFI85331.1"/>
    </source>
</evidence>
<reference evidence="1 2" key="1">
    <citation type="submission" date="2014-03" db="EMBL/GenBank/DDBJ databases">
        <title>Genomics of Bifidobacteria.</title>
        <authorList>
            <person name="Ventura M."/>
            <person name="Milani C."/>
            <person name="Lugli G.A."/>
        </authorList>
    </citation>
    <scope>NUCLEOTIDE SEQUENCE [LARGE SCALE GENOMIC DNA]</scope>
    <source>
        <strain evidence="1 2">LMG 14934</strain>
    </source>
</reference>
<dbReference type="Proteomes" id="UP000029040">
    <property type="component" value="Unassembled WGS sequence"/>
</dbReference>
<name>A0A087CPY1_9BIFI</name>
<protein>
    <submittedName>
        <fullName evidence="1">Uncharacterized protein</fullName>
    </submittedName>
</protein>
<evidence type="ECO:0000313" key="2">
    <source>
        <dbReference type="Proteomes" id="UP000029040"/>
    </source>
</evidence>